<name>A0A0J1A9L1_ACIBA</name>
<protein>
    <submittedName>
        <fullName evidence="1">Uncharacterized protein</fullName>
    </submittedName>
</protein>
<reference evidence="1 2" key="1">
    <citation type="submission" date="2014-07" db="EMBL/GenBank/DDBJ databases">
        <authorList>
            <person name="Harkins D.M."/>
            <person name="Lesho E."/>
            <person name="Waterman P.E."/>
            <person name="Chan A."/>
            <person name="Fouts D.E."/>
        </authorList>
    </citation>
    <scope>NUCLEOTIDE SEQUENCE [LARGE SCALE GENOMIC DNA]</scope>
    <source>
        <strain evidence="1 2">MRSN 3527</strain>
    </source>
</reference>
<dbReference type="RefSeq" id="WP_000655910.1">
    <property type="nucleotide sequence ID" value="NZ_JPHZ01000007.1"/>
</dbReference>
<dbReference type="EMBL" id="JPHZ01000007">
    <property type="protein sequence ID" value="KLT91164.1"/>
    <property type="molecule type" value="Genomic_DNA"/>
</dbReference>
<evidence type="ECO:0000313" key="2">
    <source>
        <dbReference type="Proteomes" id="UP000036122"/>
    </source>
</evidence>
<dbReference type="PATRIC" id="fig|1409923.3.peg.449"/>
<proteinExistence type="predicted"/>
<gene>
    <name evidence="1" type="ORF">T630_2289</name>
</gene>
<accession>A0A0J1A9L1</accession>
<comment type="caution">
    <text evidence="1">The sequence shown here is derived from an EMBL/GenBank/DDBJ whole genome shotgun (WGS) entry which is preliminary data.</text>
</comment>
<sequence>MKDVNTEITPTLWCVNIPEEPESSPILHPVPTQKIGKQLVYRLKKEALQAFPTVGQCIADAITFEEWQGSKEDHEKYLQDNKNWWLETTFLGEGG</sequence>
<organism evidence="1 2">
    <name type="scientific">Acinetobacter baumannii MRSN 3527</name>
    <dbReference type="NCBI Taxonomy" id="1409923"/>
    <lineage>
        <taxon>Bacteria</taxon>
        <taxon>Pseudomonadati</taxon>
        <taxon>Pseudomonadota</taxon>
        <taxon>Gammaproteobacteria</taxon>
        <taxon>Moraxellales</taxon>
        <taxon>Moraxellaceae</taxon>
        <taxon>Acinetobacter</taxon>
        <taxon>Acinetobacter calcoaceticus/baumannii complex</taxon>
    </lineage>
</organism>
<dbReference type="AlphaFoldDB" id="A0A0J1A9L1"/>
<dbReference type="GeneID" id="92796780"/>
<evidence type="ECO:0000313" key="1">
    <source>
        <dbReference type="EMBL" id="KLT91164.1"/>
    </source>
</evidence>
<dbReference type="Proteomes" id="UP000036122">
    <property type="component" value="Unassembled WGS sequence"/>
</dbReference>